<evidence type="ECO:0000256" key="5">
    <source>
        <dbReference type="ARBA" id="ARBA00022927"/>
    </source>
</evidence>
<keyword evidence="10" id="KW-1003">Cell membrane</keyword>
<keyword evidence="4 10" id="KW-0812">Transmembrane</keyword>
<dbReference type="PRINTS" id="PR00303">
    <property type="entry name" value="SECYTRNLCASE"/>
</dbReference>
<dbReference type="PROSITE" id="PS00755">
    <property type="entry name" value="SECY_1"/>
    <property type="match status" value="1"/>
</dbReference>
<keyword evidence="6 10" id="KW-1133">Transmembrane helix</keyword>
<dbReference type="GO" id="GO:0005886">
    <property type="term" value="C:plasma membrane"/>
    <property type="evidence" value="ECO:0007669"/>
    <property type="project" value="UniProtKB-SubCell"/>
</dbReference>
<dbReference type="GO" id="GO:0006605">
    <property type="term" value="P:protein targeting"/>
    <property type="evidence" value="ECO:0007669"/>
    <property type="project" value="UniProtKB-UniRule"/>
</dbReference>
<dbReference type="GO" id="GO:0065002">
    <property type="term" value="P:intracellular protein transmembrane transport"/>
    <property type="evidence" value="ECO:0007669"/>
    <property type="project" value="UniProtKB-UniRule"/>
</dbReference>
<protein>
    <recommendedName>
        <fullName evidence="9 10">Protein translocase subunit SecY</fullName>
    </recommendedName>
</protein>
<keyword evidence="8 10" id="KW-0472">Membrane</keyword>
<feature type="transmembrane region" description="Helical" evidence="10">
    <location>
        <begin position="118"/>
        <end position="137"/>
    </location>
</feature>
<evidence type="ECO:0000256" key="13">
    <source>
        <dbReference type="RuleBase" id="RU004349"/>
    </source>
</evidence>
<gene>
    <name evidence="10 14" type="primary">secY</name>
    <name evidence="14" type="ORF">HGA08_09145</name>
</gene>
<keyword evidence="15" id="KW-1185">Reference proteome</keyword>
<proteinExistence type="inferred from homology"/>
<evidence type="ECO:0000256" key="6">
    <source>
        <dbReference type="ARBA" id="ARBA00022989"/>
    </source>
</evidence>
<dbReference type="NCBIfam" id="TIGR00967">
    <property type="entry name" value="3a0501s007"/>
    <property type="match status" value="1"/>
</dbReference>
<comment type="caution">
    <text evidence="14">The sequence shown here is derived from an EMBL/GenBank/DDBJ whole genome shotgun (WGS) entry which is preliminary data.</text>
</comment>
<feature type="transmembrane region" description="Helical" evidence="10">
    <location>
        <begin position="185"/>
        <end position="204"/>
    </location>
</feature>
<dbReference type="HAMAP" id="MF_01465">
    <property type="entry name" value="SecY"/>
    <property type="match status" value="1"/>
</dbReference>
<keyword evidence="5 10" id="KW-0653">Protein transport</keyword>
<sequence>MLSAFVSAFRTPDLRRKILFTLGLIALYRVGAALPSPGVDYGAIRHCIDVVSGGDNAGIYQLINLFSGGALLQLSVFAIGIMPYITASIIIQLLTVVIPRFEELRKEGQSGQTKMTQYTRYLSIALAVLQATGLVALAARGQLLRDCPDEILADTSVFGMIIIVLVMTAGAALVMWFGEQITERGVGNGMSLLIFAGIAARIPAEGKSILDSKSGLVFGLVCVAAVAVIVAVIFVEQGQRRIPVQYAKRVVGRKMYGGSSTYLPLKVNQAGVIPVIFASSLLYLPNLVAQLTSSQNSDSWWQKIIQEYLVKPGNPVYIAIYFALIVFFTYFYVAITFNPEERADEMKKFGGFIPGYRPGKPTADYLNYVLSRITLPGSIYLGAVAVLPNLLTNGGGSGGGSNFMAFGGTSILIIVSVGLDTVKQIESQLMNRNYEGFLK</sequence>
<dbReference type="InterPro" id="IPR023201">
    <property type="entry name" value="SecY_dom_sf"/>
</dbReference>
<name>A0A846XXE7_9NOCA</name>
<dbReference type="PROSITE" id="PS00756">
    <property type="entry name" value="SECY_2"/>
    <property type="match status" value="1"/>
</dbReference>
<dbReference type="EMBL" id="JAAXOP010000004">
    <property type="protein sequence ID" value="NKY50374.1"/>
    <property type="molecule type" value="Genomic_DNA"/>
</dbReference>
<evidence type="ECO:0000313" key="14">
    <source>
        <dbReference type="EMBL" id="NKY50374.1"/>
    </source>
</evidence>
<dbReference type="AlphaFoldDB" id="A0A846XXE7"/>
<comment type="subcellular location">
    <subcellularLocation>
        <location evidence="10">Cell membrane</location>
        <topology evidence="10">Multi-pass membrane protein</topology>
    </subcellularLocation>
    <subcellularLocation>
        <location evidence="1 12">Membrane</location>
        <topology evidence="1 12">Multi-pass membrane protein</topology>
    </subcellularLocation>
</comment>
<evidence type="ECO:0000256" key="3">
    <source>
        <dbReference type="ARBA" id="ARBA00022448"/>
    </source>
</evidence>
<evidence type="ECO:0000256" key="9">
    <source>
        <dbReference type="ARBA" id="ARBA00039733"/>
    </source>
</evidence>
<evidence type="ECO:0000256" key="1">
    <source>
        <dbReference type="ARBA" id="ARBA00004141"/>
    </source>
</evidence>
<dbReference type="GO" id="GO:0043952">
    <property type="term" value="P:protein transport by the Sec complex"/>
    <property type="evidence" value="ECO:0007669"/>
    <property type="project" value="UniProtKB-UniRule"/>
</dbReference>
<dbReference type="Gene3D" id="1.10.3370.10">
    <property type="entry name" value="SecY subunit domain"/>
    <property type="match status" value="1"/>
</dbReference>
<evidence type="ECO:0000256" key="11">
    <source>
        <dbReference type="RuleBase" id="RU000537"/>
    </source>
</evidence>
<evidence type="ECO:0000256" key="7">
    <source>
        <dbReference type="ARBA" id="ARBA00023010"/>
    </source>
</evidence>
<evidence type="ECO:0000256" key="8">
    <source>
        <dbReference type="ARBA" id="ARBA00023136"/>
    </source>
</evidence>
<dbReference type="InterPro" id="IPR002208">
    <property type="entry name" value="SecY/SEC61-alpha"/>
</dbReference>
<comment type="similarity">
    <text evidence="2 10 13">Belongs to the SecY/SEC61-alpha family.</text>
</comment>
<feature type="transmembrane region" description="Helical" evidence="10">
    <location>
        <begin position="403"/>
        <end position="422"/>
    </location>
</feature>
<dbReference type="SUPFAM" id="SSF103491">
    <property type="entry name" value="Preprotein translocase SecY subunit"/>
    <property type="match status" value="1"/>
</dbReference>
<dbReference type="InterPro" id="IPR026593">
    <property type="entry name" value="SecY"/>
</dbReference>
<dbReference type="PANTHER" id="PTHR10906">
    <property type="entry name" value="SECY/SEC61-ALPHA FAMILY MEMBER"/>
    <property type="match status" value="1"/>
</dbReference>
<dbReference type="RefSeq" id="WP_067879107.1">
    <property type="nucleotide sequence ID" value="NZ_JAAXOP010000004.1"/>
</dbReference>
<dbReference type="Pfam" id="PF00344">
    <property type="entry name" value="SecY"/>
    <property type="match status" value="1"/>
</dbReference>
<keyword evidence="3 10" id="KW-0813">Transport</keyword>
<dbReference type="FunFam" id="1.10.3370.10:FF:000001">
    <property type="entry name" value="Preprotein translocase subunit SecY"/>
    <property type="match status" value="1"/>
</dbReference>
<evidence type="ECO:0000256" key="10">
    <source>
        <dbReference type="HAMAP-Rule" id="MF_01465"/>
    </source>
</evidence>
<comment type="caution">
    <text evidence="10">Lacks conserved residue(s) required for the propagation of feature annotation.</text>
</comment>
<feature type="transmembrane region" description="Helical" evidence="10">
    <location>
        <begin position="316"/>
        <end position="337"/>
    </location>
</feature>
<feature type="transmembrane region" description="Helical" evidence="10">
    <location>
        <begin position="216"/>
        <end position="235"/>
    </location>
</feature>
<dbReference type="InterPro" id="IPR030659">
    <property type="entry name" value="SecY_CS"/>
</dbReference>
<evidence type="ECO:0000256" key="2">
    <source>
        <dbReference type="ARBA" id="ARBA00005751"/>
    </source>
</evidence>
<comment type="subunit">
    <text evidence="10">Component of the Sec protein translocase complex. Heterotrimer consisting of SecY, SecE and SecG subunits. The heterotrimers can form oligomers, although 1 heterotrimer is thought to be able to translocate proteins. Interacts with the ribosome. Interacts with SecDF, and other proteins may be involved. Interacts with SecA.</text>
</comment>
<evidence type="ECO:0000256" key="4">
    <source>
        <dbReference type="ARBA" id="ARBA00022692"/>
    </source>
</evidence>
<organism evidence="14 15">
    <name type="scientific">Nocardia vermiculata</name>
    <dbReference type="NCBI Taxonomy" id="257274"/>
    <lineage>
        <taxon>Bacteria</taxon>
        <taxon>Bacillati</taxon>
        <taxon>Actinomycetota</taxon>
        <taxon>Actinomycetes</taxon>
        <taxon>Mycobacteriales</taxon>
        <taxon>Nocardiaceae</taxon>
        <taxon>Nocardia</taxon>
    </lineage>
</organism>
<feature type="transmembrane region" description="Helical" evidence="10">
    <location>
        <begin position="157"/>
        <end position="178"/>
    </location>
</feature>
<dbReference type="PIRSF" id="PIRSF004557">
    <property type="entry name" value="SecY"/>
    <property type="match status" value="1"/>
</dbReference>
<keyword evidence="7 10" id="KW-0811">Translocation</keyword>
<dbReference type="Proteomes" id="UP000565711">
    <property type="component" value="Unassembled WGS sequence"/>
</dbReference>
<evidence type="ECO:0000256" key="12">
    <source>
        <dbReference type="RuleBase" id="RU003484"/>
    </source>
</evidence>
<evidence type="ECO:0000313" key="15">
    <source>
        <dbReference type="Proteomes" id="UP000565711"/>
    </source>
</evidence>
<reference evidence="14 15" key="1">
    <citation type="submission" date="2020-04" db="EMBL/GenBank/DDBJ databases">
        <title>MicrobeNet Type strains.</title>
        <authorList>
            <person name="Nicholson A.C."/>
        </authorList>
    </citation>
    <scope>NUCLEOTIDE SEQUENCE [LARGE SCALE GENOMIC DNA]</scope>
    <source>
        <strain evidence="14 15">JCM 12354</strain>
    </source>
</reference>
<accession>A0A846XXE7</accession>
<feature type="transmembrane region" description="Helical" evidence="10">
    <location>
        <begin position="263"/>
        <end position="284"/>
    </location>
</feature>
<feature type="transmembrane region" description="Helical" evidence="10">
    <location>
        <begin position="74"/>
        <end position="98"/>
    </location>
</feature>
<comment type="function">
    <text evidence="10 11">The central subunit of the protein translocation channel SecYEG. Consists of two halves formed by TMs 1-5 and 6-10. These two domains form a lateral gate at the front which open onto the bilayer between TMs 2 and 7, and are clamped together by SecE at the back. The channel is closed by both a pore ring composed of hydrophobic SecY resides and a short helix (helix 2A) on the extracellular side of the membrane which forms a plug. The plug probably moves laterally to allow the channel to open. The ring and the pore may move independently.</text>
</comment>
<feature type="transmembrane region" description="Helical" evidence="10">
    <location>
        <begin position="369"/>
        <end position="391"/>
    </location>
</feature>